<evidence type="ECO:0000313" key="9">
    <source>
        <dbReference type="EMBL" id="TGL05483.1"/>
    </source>
</evidence>
<accession>A0ABY2LUU1</accession>
<dbReference type="CDD" id="cd04187">
    <property type="entry name" value="DPM1_like_bac"/>
    <property type="match status" value="1"/>
</dbReference>
<gene>
    <name evidence="9" type="ORF">EHQ31_01830</name>
</gene>
<dbReference type="EMBL" id="RQFO01000004">
    <property type="protein sequence ID" value="TGL05483.1"/>
    <property type="molecule type" value="Genomic_DNA"/>
</dbReference>
<dbReference type="PANTHER" id="PTHR48090">
    <property type="entry name" value="UNDECAPRENYL-PHOSPHATE 4-DEOXY-4-FORMAMIDO-L-ARABINOSE TRANSFERASE-RELATED"/>
    <property type="match status" value="1"/>
</dbReference>
<keyword evidence="6 7" id="KW-0472">Membrane</keyword>
<evidence type="ECO:0000256" key="4">
    <source>
        <dbReference type="ARBA" id="ARBA00022692"/>
    </source>
</evidence>
<comment type="caution">
    <text evidence="9">The sequence shown here is derived from an EMBL/GenBank/DDBJ whole genome shotgun (WGS) entry which is preliminary data.</text>
</comment>
<feature type="transmembrane region" description="Helical" evidence="7">
    <location>
        <begin position="271"/>
        <end position="292"/>
    </location>
</feature>
<evidence type="ECO:0000256" key="6">
    <source>
        <dbReference type="ARBA" id="ARBA00023136"/>
    </source>
</evidence>
<keyword evidence="10" id="KW-1185">Reference proteome</keyword>
<dbReference type="Proteomes" id="UP000297465">
    <property type="component" value="Unassembled WGS sequence"/>
</dbReference>
<evidence type="ECO:0000256" key="5">
    <source>
        <dbReference type="ARBA" id="ARBA00022989"/>
    </source>
</evidence>
<dbReference type="Pfam" id="PF00535">
    <property type="entry name" value="Glycos_transf_2"/>
    <property type="match status" value="1"/>
</dbReference>
<name>A0ABY2LUU1_9LEPT</name>
<feature type="transmembrane region" description="Helical" evidence="7">
    <location>
        <begin position="233"/>
        <end position="251"/>
    </location>
</feature>
<dbReference type="InterPro" id="IPR001173">
    <property type="entry name" value="Glyco_trans_2-like"/>
</dbReference>
<organism evidence="9 10">
    <name type="scientific">Leptospira montravelensis</name>
    <dbReference type="NCBI Taxonomy" id="2484961"/>
    <lineage>
        <taxon>Bacteria</taxon>
        <taxon>Pseudomonadati</taxon>
        <taxon>Spirochaetota</taxon>
        <taxon>Spirochaetia</taxon>
        <taxon>Leptospirales</taxon>
        <taxon>Leptospiraceae</taxon>
        <taxon>Leptospira</taxon>
    </lineage>
</organism>
<dbReference type="SUPFAM" id="SSF53448">
    <property type="entry name" value="Nucleotide-diphospho-sugar transferases"/>
    <property type="match status" value="1"/>
</dbReference>
<keyword evidence="2" id="KW-0328">Glycosyltransferase</keyword>
<keyword evidence="5 7" id="KW-1133">Transmembrane helix</keyword>
<dbReference type="Gene3D" id="3.90.550.10">
    <property type="entry name" value="Spore Coat Polysaccharide Biosynthesis Protein SpsA, Chain A"/>
    <property type="match status" value="1"/>
</dbReference>
<evidence type="ECO:0000256" key="2">
    <source>
        <dbReference type="ARBA" id="ARBA00022676"/>
    </source>
</evidence>
<dbReference type="InterPro" id="IPR050256">
    <property type="entry name" value="Glycosyltransferase_2"/>
</dbReference>
<evidence type="ECO:0000256" key="1">
    <source>
        <dbReference type="ARBA" id="ARBA00004141"/>
    </source>
</evidence>
<protein>
    <submittedName>
        <fullName evidence="9">Glycosyltransferase</fullName>
    </submittedName>
</protein>
<keyword evidence="4 7" id="KW-0812">Transmembrane</keyword>
<evidence type="ECO:0000259" key="8">
    <source>
        <dbReference type="Pfam" id="PF00535"/>
    </source>
</evidence>
<evidence type="ECO:0000256" key="7">
    <source>
        <dbReference type="SAM" id="Phobius"/>
    </source>
</evidence>
<proteinExistence type="predicted"/>
<reference evidence="10" key="1">
    <citation type="journal article" date="2019" name="PLoS Negl. Trop. Dis.">
        <title>Revisiting the worldwide diversity of Leptospira species in the environment.</title>
        <authorList>
            <person name="Vincent A.T."/>
            <person name="Schiettekatte O."/>
            <person name="Bourhy P."/>
            <person name="Veyrier F.J."/>
            <person name="Picardeau M."/>
        </authorList>
    </citation>
    <scope>NUCLEOTIDE SEQUENCE [LARGE SCALE GENOMIC DNA]</scope>
    <source>
        <strain evidence="10">201800278</strain>
    </source>
</reference>
<evidence type="ECO:0000313" key="10">
    <source>
        <dbReference type="Proteomes" id="UP000297465"/>
    </source>
</evidence>
<evidence type="ECO:0000256" key="3">
    <source>
        <dbReference type="ARBA" id="ARBA00022679"/>
    </source>
</evidence>
<sequence length="330" mass="38126">MNRKPNKISIITPFYNEESGADKFFERIVPHLLSLKTTYEIICVNDGSRDRTIEKLVFHHKKNPNIKIVDFSRNFGKEAAVSAGLEYATGDVVIPIDSDLQDPPELIPILIEKWKEGYDVVTAKRSSRQGESFLKKFTAKHFYRVIRYMSEVEIPVDVGDFRLMDKKVVEALSTMKEKNRFLKGMFAWVGFKQIDVEYERQARFQGSSKWNYWKLWNFALDGILMFSTMPLKIWSYFGFFVSFSAFVYLIYRIIRVIFRGVDVPGYDSTLVIILFLGGIQLIGIGVLGEYIARIFIEVKGRPVYIAKETFGFKAKESRSSNKRGNSESKS</sequence>
<dbReference type="PANTHER" id="PTHR48090:SF1">
    <property type="entry name" value="PROPHAGE BACTOPRENOL GLUCOSYL TRANSFERASE HOMOLOG"/>
    <property type="match status" value="1"/>
</dbReference>
<keyword evidence="3" id="KW-0808">Transferase</keyword>
<dbReference type="RefSeq" id="WP_135569083.1">
    <property type="nucleotide sequence ID" value="NZ_RQFN01000011.1"/>
</dbReference>
<comment type="subcellular location">
    <subcellularLocation>
        <location evidence="1">Membrane</location>
        <topology evidence="1">Multi-pass membrane protein</topology>
    </subcellularLocation>
</comment>
<dbReference type="InterPro" id="IPR029044">
    <property type="entry name" value="Nucleotide-diphossugar_trans"/>
</dbReference>
<feature type="domain" description="Glycosyltransferase 2-like" evidence="8">
    <location>
        <begin position="9"/>
        <end position="171"/>
    </location>
</feature>